<sequence>MRKHGHQTYRHADPTADLDRKHQGSVGGQRLAEHAERKSQEKTFASLNQGRNEDFTPGRDPAEGPDIALTSPSHERWAQHTAERDPTEGSPAAISTYKGKR</sequence>
<name>A0ABX8J1D3_9BACT</name>
<feature type="compositionally biased region" description="Basic and acidic residues" evidence="1">
    <location>
        <begin position="51"/>
        <end position="62"/>
    </location>
</feature>
<dbReference type="RefSeq" id="WP_216798536.1">
    <property type="nucleotide sequence ID" value="NZ_CP076723.1"/>
</dbReference>
<proteinExistence type="predicted"/>
<dbReference type="Proteomes" id="UP000683557">
    <property type="component" value="Chromosome"/>
</dbReference>
<accession>A0ABX8J1D3</accession>
<feature type="compositionally biased region" description="Basic and acidic residues" evidence="1">
    <location>
        <begin position="73"/>
        <end position="87"/>
    </location>
</feature>
<feature type="compositionally biased region" description="Basic and acidic residues" evidence="1">
    <location>
        <begin position="31"/>
        <end position="41"/>
    </location>
</feature>
<dbReference type="EMBL" id="CP076723">
    <property type="protein sequence ID" value="QWV91701.1"/>
    <property type="molecule type" value="Genomic_DNA"/>
</dbReference>
<keyword evidence="3" id="KW-1185">Reference proteome</keyword>
<evidence type="ECO:0000256" key="1">
    <source>
        <dbReference type="SAM" id="MobiDB-lite"/>
    </source>
</evidence>
<feature type="compositionally biased region" description="Basic and acidic residues" evidence="1">
    <location>
        <begin position="10"/>
        <end position="22"/>
    </location>
</feature>
<evidence type="ECO:0000313" key="2">
    <source>
        <dbReference type="EMBL" id="QWV91701.1"/>
    </source>
</evidence>
<protein>
    <submittedName>
        <fullName evidence="2">Uncharacterized protein</fullName>
    </submittedName>
</protein>
<feature type="region of interest" description="Disordered" evidence="1">
    <location>
        <begin position="1"/>
        <end position="101"/>
    </location>
</feature>
<evidence type="ECO:0000313" key="3">
    <source>
        <dbReference type="Proteomes" id="UP000683557"/>
    </source>
</evidence>
<reference evidence="2 3" key="1">
    <citation type="submission" date="2021-06" db="EMBL/GenBank/DDBJ databases">
        <title>Gemonas diversity in paddy soil.</title>
        <authorList>
            <person name="Liu G."/>
        </authorList>
    </citation>
    <scope>NUCLEOTIDE SEQUENCE [LARGE SCALE GENOMIC DNA]</scope>
    <source>
        <strain evidence="2 3">RG10</strain>
    </source>
</reference>
<gene>
    <name evidence="2" type="ORF">KP004_10690</name>
</gene>
<organism evidence="2 3">
    <name type="scientific">Geomonas oryzisoli</name>
    <dbReference type="NCBI Taxonomy" id="2847992"/>
    <lineage>
        <taxon>Bacteria</taxon>
        <taxon>Pseudomonadati</taxon>
        <taxon>Thermodesulfobacteriota</taxon>
        <taxon>Desulfuromonadia</taxon>
        <taxon>Geobacterales</taxon>
        <taxon>Geobacteraceae</taxon>
        <taxon>Geomonas</taxon>
    </lineage>
</organism>